<feature type="domain" description="AMP-binding enzyme C-terminal" evidence="2">
    <location>
        <begin position="398"/>
        <end position="469"/>
    </location>
</feature>
<reference evidence="3 4" key="1">
    <citation type="submission" date="2017-02" db="EMBL/GenBank/DDBJ databases">
        <title>The new phylogeny of genus Mycobacterium.</title>
        <authorList>
            <person name="Tortoli E."/>
            <person name="Trovato A."/>
            <person name="Cirillo D.M."/>
        </authorList>
    </citation>
    <scope>NUCLEOTIDE SEQUENCE [LARGE SCALE GENOMIC DNA]</scope>
    <source>
        <strain evidence="3 4">DSM 45057</strain>
    </source>
</reference>
<dbReference type="PANTHER" id="PTHR43767">
    <property type="entry name" value="LONG-CHAIN-FATTY-ACID--COA LIGASE"/>
    <property type="match status" value="1"/>
</dbReference>
<sequence>MHPLSRRIAEVLDLQPDAPAIEYGDQWFSWRQIRVAASHVGSQAKEPEVGILLRNRPAHVAAFLGVLLRGGTVVTINPARGDDRTRTDIAGLRLPVIVGESDDLASLAAAAPGPTRRVTVSISALFDRVDEPAAVSVPGRWEVAVRMLTSGTTGPPKRIGLGYDMLAHSVLGADYRNTPAPTELRRGVAIVNSPLVHIGGVFRVLQCVTAGRPFVLLERFELNAWTQAVRKHRPRAVSLVPAALRTVLHSDLSRADLAGIRAVTCGTAPLSAEDADAFTQKYGIPVLTSYAATEFGGGVAGWTLADHRQYWRAKRGSVGRANPGAQLRVVDDDGAALPPNQVGRLELRPGQLGPSADWLQTTDMARIDADGFLWIVGRADQAIIRGGFKVLPDNVRTALEGHPAVAGAAVVGRYDERLGETPVAMVELRQAGSTGTGELVEYLRTRLAGYEIPADIVVVDAMPRTPSGKPDLGAIRSFFSDTTNHGS</sequence>
<evidence type="ECO:0000259" key="1">
    <source>
        <dbReference type="Pfam" id="PF00501"/>
    </source>
</evidence>
<evidence type="ECO:0000313" key="3">
    <source>
        <dbReference type="EMBL" id="ORA21443.1"/>
    </source>
</evidence>
<protein>
    <submittedName>
        <fullName evidence="3">AMP-dependent synthetase</fullName>
    </submittedName>
</protein>
<organism evidence="3 4">
    <name type="scientific">Mycobacterium angelicum</name>
    <dbReference type="NCBI Taxonomy" id="470074"/>
    <lineage>
        <taxon>Bacteria</taxon>
        <taxon>Bacillati</taxon>
        <taxon>Actinomycetota</taxon>
        <taxon>Actinomycetes</taxon>
        <taxon>Mycobacteriales</taxon>
        <taxon>Mycobacteriaceae</taxon>
        <taxon>Mycobacterium</taxon>
    </lineage>
</organism>
<evidence type="ECO:0000313" key="4">
    <source>
        <dbReference type="Proteomes" id="UP000192284"/>
    </source>
</evidence>
<dbReference type="Gene3D" id="3.30.300.30">
    <property type="match status" value="1"/>
</dbReference>
<dbReference type="Gene3D" id="3.40.50.12780">
    <property type="entry name" value="N-terminal domain of ligase-like"/>
    <property type="match status" value="1"/>
</dbReference>
<dbReference type="Pfam" id="PF00501">
    <property type="entry name" value="AMP-binding"/>
    <property type="match status" value="1"/>
</dbReference>
<dbReference type="GO" id="GO:0016877">
    <property type="term" value="F:ligase activity, forming carbon-sulfur bonds"/>
    <property type="evidence" value="ECO:0007669"/>
    <property type="project" value="UniProtKB-ARBA"/>
</dbReference>
<dbReference type="SUPFAM" id="SSF56801">
    <property type="entry name" value="Acetyl-CoA synthetase-like"/>
    <property type="match status" value="1"/>
</dbReference>
<accession>A0A1W9ZUK8</accession>
<name>A0A1W9ZUK8_MYCAN</name>
<proteinExistence type="predicted"/>
<comment type="caution">
    <text evidence="3">The sequence shown here is derived from an EMBL/GenBank/DDBJ whole genome shotgun (WGS) entry which is preliminary data.</text>
</comment>
<dbReference type="InterPro" id="IPR000873">
    <property type="entry name" value="AMP-dep_synth/lig_dom"/>
</dbReference>
<feature type="domain" description="AMP-dependent synthetase/ligase" evidence="1">
    <location>
        <begin position="13"/>
        <end position="348"/>
    </location>
</feature>
<dbReference type="EMBL" id="MVHE01000015">
    <property type="protein sequence ID" value="ORA21443.1"/>
    <property type="molecule type" value="Genomic_DNA"/>
</dbReference>
<dbReference type="InterPro" id="IPR042099">
    <property type="entry name" value="ANL_N_sf"/>
</dbReference>
<dbReference type="Proteomes" id="UP000192284">
    <property type="component" value="Unassembled WGS sequence"/>
</dbReference>
<dbReference type="RefSeq" id="WP_083113458.1">
    <property type="nucleotide sequence ID" value="NZ_JACKTS010000058.1"/>
</dbReference>
<dbReference type="InterPro" id="IPR025110">
    <property type="entry name" value="AMP-bd_C"/>
</dbReference>
<dbReference type="InterPro" id="IPR045851">
    <property type="entry name" value="AMP-bd_C_sf"/>
</dbReference>
<gene>
    <name evidence="3" type="ORF">BST12_12675</name>
</gene>
<dbReference type="OrthoDB" id="3444674at2"/>
<dbReference type="Pfam" id="PF13193">
    <property type="entry name" value="AMP-binding_C"/>
    <property type="match status" value="1"/>
</dbReference>
<dbReference type="PANTHER" id="PTHR43767:SF10">
    <property type="entry name" value="SURFACTIN SYNTHASE SUBUNIT 1"/>
    <property type="match status" value="1"/>
</dbReference>
<evidence type="ECO:0000259" key="2">
    <source>
        <dbReference type="Pfam" id="PF13193"/>
    </source>
</evidence>
<keyword evidence="4" id="KW-1185">Reference proteome</keyword>
<dbReference type="AlphaFoldDB" id="A0A1W9ZUK8"/>
<dbReference type="InterPro" id="IPR050237">
    <property type="entry name" value="ATP-dep_AMP-bd_enzyme"/>
</dbReference>